<keyword evidence="3" id="KW-1185">Reference proteome</keyword>
<reference evidence="3" key="1">
    <citation type="journal article" date="2019" name="Int. J. Syst. Evol. Microbiol.">
        <title>The Global Catalogue of Microorganisms (GCM) 10K type strain sequencing project: providing services to taxonomists for standard genome sequencing and annotation.</title>
        <authorList>
            <consortium name="The Broad Institute Genomics Platform"/>
            <consortium name="The Broad Institute Genome Sequencing Center for Infectious Disease"/>
            <person name="Wu L."/>
            <person name="Ma J."/>
        </authorList>
    </citation>
    <scope>NUCLEOTIDE SEQUENCE [LARGE SCALE GENOMIC DNA]</scope>
    <source>
        <strain evidence="3">NBRC 103632</strain>
    </source>
</reference>
<feature type="region of interest" description="Disordered" evidence="1">
    <location>
        <begin position="56"/>
        <end position="81"/>
    </location>
</feature>
<organism evidence="2 3">
    <name type="scientific">Methylobacterium tardum</name>
    <dbReference type="NCBI Taxonomy" id="374432"/>
    <lineage>
        <taxon>Bacteria</taxon>
        <taxon>Pseudomonadati</taxon>
        <taxon>Pseudomonadota</taxon>
        <taxon>Alphaproteobacteria</taxon>
        <taxon>Hyphomicrobiales</taxon>
        <taxon>Methylobacteriaceae</taxon>
        <taxon>Methylobacterium</taxon>
    </lineage>
</organism>
<gene>
    <name evidence="2" type="ORF">GCM10007890_48250</name>
</gene>
<accession>A0AA37TJF4</accession>
<sequence>MRRTRAIPVPDEHDRSGFGDITPVPPPPEPRAALAAEVAAAPVSLRQRAFTDTATAAEGRAGLQGTPVPGRKGNVPRMPDLGGWVSRQIRIARKRSHARSLR</sequence>
<evidence type="ECO:0000313" key="3">
    <source>
        <dbReference type="Proteomes" id="UP001157440"/>
    </source>
</evidence>
<feature type="region of interest" description="Disordered" evidence="1">
    <location>
        <begin position="1"/>
        <end position="29"/>
    </location>
</feature>
<protein>
    <submittedName>
        <fullName evidence="2">Uncharacterized protein</fullName>
    </submittedName>
</protein>
<proteinExistence type="predicted"/>
<evidence type="ECO:0000313" key="2">
    <source>
        <dbReference type="EMBL" id="GLS72810.1"/>
    </source>
</evidence>
<dbReference type="AlphaFoldDB" id="A0AA37TJF4"/>
<evidence type="ECO:0000256" key="1">
    <source>
        <dbReference type="SAM" id="MobiDB-lite"/>
    </source>
</evidence>
<dbReference type="EMBL" id="BSPL01000023">
    <property type="protein sequence ID" value="GLS72810.1"/>
    <property type="molecule type" value="Genomic_DNA"/>
</dbReference>
<name>A0AA37TJF4_9HYPH</name>
<comment type="caution">
    <text evidence="2">The sequence shown here is derived from an EMBL/GenBank/DDBJ whole genome shotgun (WGS) entry which is preliminary data.</text>
</comment>
<dbReference type="Proteomes" id="UP001157440">
    <property type="component" value="Unassembled WGS sequence"/>
</dbReference>